<sequence length="127" mass="15242">MIYTVAELAVILGITEVALRQKMRTQQFPFTNDNGRIFVLAEDFENYLKEHRCWDFTIPEWEQFYQTKREIRTYFTKIQGALQILKKFGISIEQRTLKRWIHNQQIKAYNLGGTYYIPLDILEQDLS</sequence>
<proteinExistence type="predicted"/>
<evidence type="ECO:0000313" key="2">
    <source>
        <dbReference type="EMBL" id="BCJ87022.1"/>
    </source>
</evidence>
<dbReference type="RefSeq" id="WP_200756618.1">
    <property type="nucleotide sequence ID" value="NZ_AP023366.1"/>
</dbReference>
<dbReference type="Pfam" id="PF12728">
    <property type="entry name" value="HTH_17"/>
    <property type="match status" value="1"/>
</dbReference>
<protein>
    <recommendedName>
        <fullName evidence="1">Helix-turn-helix domain-containing protein</fullName>
    </recommendedName>
</protein>
<dbReference type="Proteomes" id="UP000593802">
    <property type="component" value="Chromosome"/>
</dbReference>
<gene>
    <name evidence="2" type="ORF">skT53_20070</name>
</gene>
<keyword evidence="3" id="KW-1185">Reference proteome</keyword>
<dbReference type="AlphaFoldDB" id="A0A7I8DCF1"/>
<name>A0A7I8DCF1_9BACL</name>
<evidence type="ECO:0000313" key="3">
    <source>
        <dbReference type="Proteomes" id="UP000593802"/>
    </source>
</evidence>
<accession>A0A7I8DCF1</accession>
<dbReference type="KEGG" id="eff:skT53_20070"/>
<organism evidence="2 3">
    <name type="scientific">Effusibacillus dendaii</name>
    <dbReference type="NCBI Taxonomy" id="2743772"/>
    <lineage>
        <taxon>Bacteria</taxon>
        <taxon>Bacillati</taxon>
        <taxon>Bacillota</taxon>
        <taxon>Bacilli</taxon>
        <taxon>Bacillales</taxon>
        <taxon>Alicyclobacillaceae</taxon>
        <taxon>Effusibacillus</taxon>
    </lineage>
</organism>
<dbReference type="EMBL" id="AP023366">
    <property type="protein sequence ID" value="BCJ87022.1"/>
    <property type="molecule type" value="Genomic_DNA"/>
</dbReference>
<evidence type="ECO:0000259" key="1">
    <source>
        <dbReference type="Pfam" id="PF12728"/>
    </source>
</evidence>
<dbReference type="InterPro" id="IPR041657">
    <property type="entry name" value="HTH_17"/>
</dbReference>
<reference evidence="2 3" key="1">
    <citation type="submission" date="2020-08" db="EMBL/GenBank/DDBJ databases">
        <title>Complete Genome Sequence of Effusibacillus dendaii Strain skT53, Isolated from Farmland soil.</title>
        <authorList>
            <person name="Konishi T."/>
            <person name="Kawasaki H."/>
        </authorList>
    </citation>
    <scope>NUCLEOTIDE SEQUENCE [LARGE SCALE GENOMIC DNA]</scope>
    <source>
        <strain evidence="3">skT53</strain>
    </source>
</reference>
<feature type="domain" description="Helix-turn-helix" evidence="1">
    <location>
        <begin position="3"/>
        <end position="52"/>
    </location>
</feature>